<dbReference type="PROSITE" id="PS50893">
    <property type="entry name" value="ABC_TRANSPORTER_2"/>
    <property type="match status" value="2"/>
</dbReference>
<dbReference type="EMBL" id="PYSV01000013">
    <property type="protein sequence ID" value="PTA67349.1"/>
    <property type="molecule type" value="Genomic_DNA"/>
</dbReference>
<dbReference type="PANTHER" id="PTHR19211:SF123">
    <property type="entry name" value="ABC TRANSPORTER"/>
    <property type="match status" value="1"/>
</dbReference>
<dbReference type="GO" id="GO:0016887">
    <property type="term" value="F:ATP hydrolysis activity"/>
    <property type="evidence" value="ECO:0007669"/>
    <property type="project" value="InterPro"/>
</dbReference>
<evidence type="ECO:0000256" key="3">
    <source>
        <dbReference type="ARBA" id="ARBA00022840"/>
    </source>
</evidence>
<keyword evidence="7" id="KW-1185">Reference proteome</keyword>
<feature type="domain" description="ABC transporter" evidence="5">
    <location>
        <begin position="340"/>
        <end position="541"/>
    </location>
</feature>
<dbReference type="AlphaFoldDB" id="A0A2T3W640"/>
<evidence type="ECO:0000256" key="2">
    <source>
        <dbReference type="ARBA" id="ARBA00022741"/>
    </source>
</evidence>
<dbReference type="SMART" id="SM00382">
    <property type="entry name" value="AAA"/>
    <property type="match status" value="2"/>
</dbReference>
<dbReference type="Pfam" id="PF00005">
    <property type="entry name" value="ABC_tran"/>
    <property type="match status" value="2"/>
</dbReference>
<dbReference type="PANTHER" id="PTHR19211">
    <property type="entry name" value="ATP-BINDING TRANSPORT PROTEIN-RELATED"/>
    <property type="match status" value="1"/>
</dbReference>
<dbReference type="InterPro" id="IPR003593">
    <property type="entry name" value="AAA+_ATPase"/>
</dbReference>
<dbReference type="GO" id="GO:0005524">
    <property type="term" value="F:ATP binding"/>
    <property type="evidence" value="ECO:0007669"/>
    <property type="project" value="UniProtKB-KW"/>
</dbReference>
<evidence type="ECO:0000256" key="4">
    <source>
        <dbReference type="SAM" id="MobiDB-lite"/>
    </source>
</evidence>
<evidence type="ECO:0000313" key="6">
    <source>
        <dbReference type="EMBL" id="PTA67349.1"/>
    </source>
</evidence>
<protein>
    <submittedName>
        <fullName evidence="6">ABC transporter ATP-binding protein</fullName>
    </submittedName>
</protein>
<dbReference type="InterPro" id="IPR050611">
    <property type="entry name" value="ABCF"/>
</dbReference>
<keyword evidence="3 6" id="KW-0067">ATP-binding</keyword>
<dbReference type="FunFam" id="3.40.50.300:FF:000011">
    <property type="entry name" value="Putative ABC transporter ATP-binding component"/>
    <property type="match status" value="1"/>
</dbReference>
<dbReference type="SUPFAM" id="SSF52540">
    <property type="entry name" value="P-loop containing nucleoside triphosphate hydrolases"/>
    <property type="match status" value="2"/>
</dbReference>
<dbReference type="InterPro" id="IPR027417">
    <property type="entry name" value="P-loop_NTPase"/>
</dbReference>
<feature type="region of interest" description="Disordered" evidence="4">
    <location>
        <begin position="256"/>
        <end position="291"/>
    </location>
</feature>
<evidence type="ECO:0000313" key="7">
    <source>
        <dbReference type="Proteomes" id="UP000240317"/>
    </source>
</evidence>
<name>A0A2T3W640_9DEIO</name>
<keyword evidence="2" id="KW-0547">Nucleotide-binding</keyword>
<gene>
    <name evidence="6" type="ORF">C8263_13725</name>
</gene>
<dbReference type="Proteomes" id="UP000240317">
    <property type="component" value="Unassembled WGS sequence"/>
</dbReference>
<dbReference type="Gene3D" id="3.40.50.300">
    <property type="entry name" value="P-loop containing nucleotide triphosphate hydrolases"/>
    <property type="match status" value="2"/>
</dbReference>
<feature type="compositionally biased region" description="Basic and acidic residues" evidence="4">
    <location>
        <begin position="272"/>
        <end position="284"/>
    </location>
</feature>
<organism evidence="6 7">
    <name type="scientific">Deinococcus arcticus</name>
    <dbReference type="NCBI Taxonomy" id="2136176"/>
    <lineage>
        <taxon>Bacteria</taxon>
        <taxon>Thermotogati</taxon>
        <taxon>Deinococcota</taxon>
        <taxon>Deinococci</taxon>
        <taxon>Deinococcales</taxon>
        <taxon>Deinococcaceae</taxon>
        <taxon>Deinococcus</taxon>
    </lineage>
</organism>
<feature type="domain" description="ABC transporter" evidence="5">
    <location>
        <begin position="2"/>
        <end position="244"/>
    </location>
</feature>
<comment type="caution">
    <text evidence="6">The sequence shown here is derived from an EMBL/GenBank/DDBJ whole genome shotgun (WGS) entry which is preliminary data.</text>
</comment>
<dbReference type="OrthoDB" id="9801441at2"/>
<dbReference type="CDD" id="cd03221">
    <property type="entry name" value="ABCF_EF-3"/>
    <property type="match status" value="2"/>
</dbReference>
<dbReference type="RefSeq" id="WP_107138695.1">
    <property type="nucleotide sequence ID" value="NZ_PYSV01000013.1"/>
</dbReference>
<dbReference type="InterPro" id="IPR003439">
    <property type="entry name" value="ABC_transporter-like_ATP-bd"/>
</dbReference>
<reference evidence="6 7" key="1">
    <citation type="submission" date="2018-03" db="EMBL/GenBank/DDBJ databases">
        <title>Draft genome of Deinococcus sp. OD32.</title>
        <authorList>
            <person name="Wang X.-P."/>
            <person name="Du Z.-J."/>
        </authorList>
    </citation>
    <scope>NUCLEOTIDE SEQUENCE [LARGE SCALE GENOMIC DNA]</scope>
    <source>
        <strain evidence="6 7">OD32</strain>
    </source>
</reference>
<evidence type="ECO:0000256" key="1">
    <source>
        <dbReference type="ARBA" id="ARBA00022737"/>
    </source>
</evidence>
<keyword evidence="1" id="KW-0677">Repeat</keyword>
<accession>A0A2T3W640</accession>
<proteinExistence type="predicted"/>
<evidence type="ECO:0000259" key="5">
    <source>
        <dbReference type="PROSITE" id="PS50893"/>
    </source>
</evidence>
<sequence>MLKATGVARAYADRTVFAHIHLEVGAGDRVALIGANGSGKSSLLRVLAGLDTPDAGTVTRSGRVALLAQQAELRGTVLDAVMPAELRRARRTFETASAALGSGTGAALQAFADAEEHWRVAGGYDAEARAEAVLAGLNLPGHAPAGSLSGGQTRRVWLARLLLSPADVYLLDEPTNHLDSAGAAWLEAWIQASPAAFVLASHDRAFLDAVATRAAELERGELREYPGGYTEAMALKAALRGAQARDYAAYQRKRAALDEERRRQASKGAVPENRRRARDNDKFLSSHKAGRAQQIHSARARALHKQLERLDEQAVARPYTDHRTVRLDLPPAPPGPAEVLTVQGLSAARGGRTVLSDVTLQVRRGERVALTGPNGGGKSTLLRALLGELPAHGTVRWGAGLVRAVIGQGGEELRGLSTVGDALLDANPHLSPHQLHEVAAGLQVPGGPAFALSALSGGGRTRLSLARLSVTRAQVLVLDEPTNHLDVRAIETLERLLVTFPGTVLLASHDRALLSRVATRRWQVEGGQVREMNGVSPQPTA</sequence>